<evidence type="ECO:0000259" key="5">
    <source>
        <dbReference type="Pfam" id="PF03723"/>
    </source>
</evidence>
<keyword evidence="1" id="KW-0758">Storage protein</keyword>
<evidence type="ECO:0000256" key="1">
    <source>
        <dbReference type="ARBA" id="ARBA00022761"/>
    </source>
</evidence>
<dbReference type="InterPro" id="IPR013788">
    <property type="entry name" value="Hemocyanin/hexamerin"/>
</dbReference>
<evidence type="ECO:0000259" key="3">
    <source>
        <dbReference type="Pfam" id="PF00372"/>
    </source>
</evidence>
<proteinExistence type="predicted"/>
<evidence type="ECO:0000313" key="6">
    <source>
        <dbReference type="EMBL" id="CAH0563933.1"/>
    </source>
</evidence>
<dbReference type="EMBL" id="OV121140">
    <property type="protein sequence ID" value="CAH0563933.1"/>
    <property type="molecule type" value="Genomic_DNA"/>
</dbReference>
<dbReference type="InterPro" id="IPR000896">
    <property type="entry name" value="Hemocyanin/hexamerin_mid_dom"/>
</dbReference>
<feature type="domain" description="Hemocyanin middle" evidence="3">
    <location>
        <begin position="159"/>
        <end position="429"/>
    </location>
</feature>
<dbReference type="PANTHER" id="PTHR11511">
    <property type="entry name" value="LARVAL STORAGE PROTEIN/PHENOLOXIDASE"/>
    <property type="match status" value="1"/>
</dbReference>
<dbReference type="SUPFAM" id="SSF81296">
    <property type="entry name" value="E set domains"/>
    <property type="match status" value="1"/>
</dbReference>
<dbReference type="OrthoDB" id="6371642at2759"/>
<dbReference type="PANTHER" id="PTHR11511:SF5">
    <property type="entry name" value="FAT-BODY PROTEIN 1-RELATED"/>
    <property type="match status" value="1"/>
</dbReference>
<dbReference type="Pfam" id="PF03723">
    <property type="entry name" value="Hemocyanin_C"/>
    <property type="match status" value="1"/>
</dbReference>
<dbReference type="PRINTS" id="PR00187">
    <property type="entry name" value="HAEMOCYANIN"/>
</dbReference>
<dbReference type="PROSITE" id="PS00210">
    <property type="entry name" value="HEMOCYANIN_2"/>
    <property type="match status" value="1"/>
</dbReference>
<feature type="domain" description="Hemocyanin N-terminal" evidence="4">
    <location>
        <begin position="31"/>
        <end position="153"/>
    </location>
</feature>
<organism evidence="6 7">
    <name type="scientific">Brassicogethes aeneus</name>
    <name type="common">Rape pollen beetle</name>
    <name type="synonym">Meligethes aeneus</name>
    <dbReference type="NCBI Taxonomy" id="1431903"/>
    <lineage>
        <taxon>Eukaryota</taxon>
        <taxon>Metazoa</taxon>
        <taxon>Ecdysozoa</taxon>
        <taxon>Arthropoda</taxon>
        <taxon>Hexapoda</taxon>
        <taxon>Insecta</taxon>
        <taxon>Pterygota</taxon>
        <taxon>Neoptera</taxon>
        <taxon>Endopterygota</taxon>
        <taxon>Coleoptera</taxon>
        <taxon>Polyphaga</taxon>
        <taxon>Cucujiformia</taxon>
        <taxon>Nitidulidae</taxon>
        <taxon>Meligethinae</taxon>
        <taxon>Brassicogethes</taxon>
    </lineage>
</organism>
<feature type="domain" description="Hemocyanin C-terminal" evidence="5">
    <location>
        <begin position="442"/>
        <end position="688"/>
    </location>
</feature>
<dbReference type="AlphaFoldDB" id="A0A9P0BIK4"/>
<keyword evidence="7" id="KW-1185">Reference proteome</keyword>
<dbReference type="InterPro" id="IPR005204">
    <property type="entry name" value="Hemocyanin_N"/>
</dbReference>
<dbReference type="Proteomes" id="UP001154078">
    <property type="component" value="Chromosome 9"/>
</dbReference>
<dbReference type="SUPFAM" id="SSF48050">
    <property type="entry name" value="Hemocyanin, N-terminal domain"/>
    <property type="match status" value="1"/>
</dbReference>
<accession>A0A9P0BIK4</accession>
<dbReference type="GO" id="GO:0005615">
    <property type="term" value="C:extracellular space"/>
    <property type="evidence" value="ECO:0007669"/>
    <property type="project" value="UniProtKB-ARBA"/>
</dbReference>
<name>A0A9P0BIK4_BRAAE</name>
<protein>
    <submittedName>
        <fullName evidence="6">Uncharacterized protein</fullName>
    </submittedName>
</protein>
<sequence length="690" mass="82600">MKYFLVILLLSIFAFAVTQKLGEYIVADKTFLKKQKKVLLLFKYINQPTYYVEHTLILLFWSPKPNKLSFGPSKVFDQFWEHYEYNDLLPKGDIFSVFNYDHLQQVKMLFKMFYHASDFTTFHNFAVWCRQNINEGLFLYTISVAIVHRPDTYGIIIPPIYEIYPFYFFDVGVINEAQKYKQVWDGSVTHTVKANYSGEYLNLHPEQSMSYFLEDIGLNQYYYYYNLYHPYWMPSEPYSMQNDRRGEFYFYFYQKIVARFYLERLSNDFGEIKNINWQVPFETPYEPSLRYQNGLEFPSRPKFARLEEYFYNYGQTWTWKGKQGYGYTLINDYEQRVHDAMDSGFAIDMSGEKINLWTKDGLNILGNIIQGNADSPLPNFYGSMEFYARHLLGYAYQPLTKHQLQPSSLEHFETSMRDPAFYQLYKRIILDFQRYMSYKPVYTSEELAFDGVEIVSVDFDRLETFFDPFESDISNAVYVTPSEYPTDNFKVKAKQFRLNHKDFSYNILVKSSKEGKAVVKIFLGPKYDEYSRYMNISENRLNYVEFDHFVHTLKRGENKIKRSSSENPLHGPDRTTYSELYTKVDNAYNDRGIFYLDGTQQYFHFPRRLMLPLGKKQGMPYQFFTIIYPYVEYEGAHEPMGKYFYPRAGSGSFFIDNQPLFYPLDRYIKFENMWHDLPNMNFKQELIYRT</sequence>
<dbReference type="InterPro" id="IPR005203">
    <property type="entry name" value="Hemocyanin_C"/>
</dbReference>
<dbReference type="Gene3D" id="2.60.40.1520">
    <property type="entry name" value="Hemocyanin, C-terminal domain"/>
    <property type="match status" value="1"/>
</dbReference>
<feature type="signal peptide" evidence="2">
    <location>
        <begin position="1"/>
        <end position="18"/>
    </location>
</feature>
<dbReference type="InterPro" id="IPR008922">
    <property type="entry name" value="Di-copper_centre_dom_sf"/>
</dbReference>
<dbReference type="SUPFAM" id="SSF48056">
    <property type="entry name" value="Di-copper centre-containing domain"/>
    <property type="match status" value="1"/>
</dbReference>
<dbReference type="Gene3D" id="1.10.1280.10">
    <property type="entry name" value="Di-copper center containing domain from catechol oxidase"/>
    <property type="match status" value="1"/>
</dbReference>
<gene>
    <name evidence="6" type="ORF">MELIAE_LOCUS12606</name>
</gene>
<dbReference type="InterPro" id="IPR014756">
    <property type="entry name" value="Ig_E-set"/>
</dbReference>
<dbReference type="InterPro" id="IPR037020">
    <property type="entry name" value="Hemocyanin_C_sf"/>
</dbReference>
<dbReference type="GO" id="GO:0045735">
    <property type="term" value="F:nutrient reservoir activity"/>
    <property type="evidence" value="ECO:0007669"/>
    <property type="project" value="UniProtKB-KW"/>
</dbReference>
<feature type="chain" id="PRO_5040302740" evidence="2">
    <location>
        <begin position="19"/>
        <end position="690"/>
    </location>
</feature>
<reference evidence="6" key="1">
    <citation type="submission" date="2021-12" db="EMBL/GenBank/DDBJ databases">
        <authorList>
            <person name="King R."/>
        </authorList>
    </citation>
    <scope>NUCLEOTIDE SEQUENCE</scope>
</reference>
<evidence type="ECO:0000256" key="2">
    <source>
        <dbReference type="SAM" id="SignalP"/>
    </source>
</evidence>
<dbReference type="Pfam" id="PF03722">
    <property type="entry name" value="Hemocyanin_N"/>
    <property type="match status" value="1"/>
</dbReference>
<evidence type="ECO:0000259" key="4">
    <source>
        <dbReference type="Pfam" id="PF03722"/>
    </source>
</evidence>
<keyword evidence="2" id="KW-0732">Signal</keyword>
<evidence type="ECO:0000313" key="7">
    <source>
        <dbReference type="Proteomes" id="UP001154078"/>
    </source>
</evidence>
<dbReference type="Pfam" id="PF00372">
    <property type="entry name" value="Hemocyanin_M"/>
    <property type="match status" value="1"/>
</dbReference>
<dbReference type="Gene3D" id="1.20.1370.10">
    <property type="entry name" value="Hemocyanin, N-terminal domain"/>
    <property type="match status" value="1"/>
</dbReference>
<dbReference type="InterPro" id="IPR036697">
    <property type="entry name" value="Hemocyanin_N_sf"/>
</dbReference>